<keyword evidence="4" id="KW-1185">Reference proteome</keyword>
<reference evidence="3 4" key="1">
    <citation type="submission" date="2024-09" db="EMBL/GenBank/DDBJ databases">
        <authorList>
            <person name="Lee S.D."/>
        </authorList>
    </citation>
    <scope>NUCLEOTIDE SEQUENCE [LARGE SCALE GENOMIC DNA]</scope>
    <source>
        <strain evidence="3 4">N8-3</strain>
    </source>
</reference>
<dbReference type="EMBL" id="JBHFAB010000001">
    <property type="protein sequence ID" value="MFC1415140.1"/>
    <property type="molecule type" value="Genomic_DNA"/>
</dbReference>
<dbReference type="InterPro" id="IPR002575">
    <property type="entry name" value="Aminoglycoside_PTrfase"/>
</dbReference>
<feature type="region of interest" description="Disordered" evidence="1">
    <location>
        <begin position="1"/>
        <end position="31"/>
    </location>
</feature>
<organism evidence="3 4">
    <name type="scientific">Streptacidiphilus cavernicola</name>
    <dbReference type="NCBI Taxonomy" id="3342716"/>
    <lineage>
        <taxon>Bacteria</taxon>
        <taxon>Bacillati</taxon>
        <taxon>Actinomycetota</taxon>
        <taxon>Actinomycetes</taxon>
        <taxon>Kitasatosporales</taxon>
        <taxon>Streptomycetaceae</taxon>
        <taxon>Streptacidiphilus</taxon>
    </lineage>
</organism>
<evidence type="ECO:0000313" key="4">
    <source>
        <dbReference type="Proteomes" id="UP001592531"/>
    </source>
</evidence>
<name>A0ABV6VN22_9ACTN</name>
<keyword evidence="3" id="KW-0808">Transferase</keyword>
<feature type="compositionally biased region" description="Basic and acidic residues" evidence="1">
    <location>
        <begin position="7"/>
        <end position="26"/>
    </location>
</feature>
<accession>A0ABV6VN22</accession>
<evidence type="ECO:0000313" key="3">
    <source>
        <dbReference type="EMBL" id="MFC1415140.1"/>
    </source>
</evidence>
<comment type="caution">
    <text evidence="3">The sequence shown here is derived from an EMBL/GenBank/DDBJ whole genome shotgun (WGS) entry which is preliminary data.</text>
</comment>
<sequence length="400" mass="45105">MTSLSRPDTREERAPHHREPPIDRTAETAAPAAEACRELVDSVRLRVRSEGGFHNRNYQVRPTDRQARLLGLGSGQTVLVRVRRSSPELVQRVWPDEAALLRRLAAIRADPADGRGPDGPRVLHSDDDGTAVHLYVSGETFARRYPDGLPVQERHVAQIAWFFGRLTQFQRSDLPELPKGWPEDGDSTGFLRARVRFAQERLCDANQGEFGDLFSALGVPGDAISRFGEALPPLTERPFALLHTDVHRRNIIVADDDRLRFVDWELAMFGDPLHDLAVHLRRMRYPAAQERQVVAAWEEAVIRTSPEHAVGLGRDLRHYRGYELAQSVYPDVIRAALSLGAMPEDRALDWAVTRAQGALAAAAGPLRLRAVPDRETVRSALVTWHHTRWFERSLTARKER</sequence>
<dbReference type="InterPro" id="IPR011009">
    <property type="entry name" value="Kinase-like_dom_sf"/>
</dbReference>
<dbReference type="InterPro" id="IPR052077">
    <property type="entry name" value="CcrZ_PhaseVar_Mediator"/>
</dbReference>
<gene>
    <name evidence="3" type="ORF">ACEZDE_00545</name>
</gene>
<dbReference type="EC" id="2.7.1.-" evidence="3"/>
<dbReference type="Proteomes" id="UP001592531">
    <property type="component" value="Unassembled WGS sequence"/>
</dbReference>
<evidence type="ECO:0000259" key="2">
    <source>
        <dbReference type="Pfam" id="PF01636"/>
    </source>
</evidence>
<protein>
    <submittedName>
        <fullName evidence="3">Aminoglycoside phosphotransferase family protein</fullName>
        <ecNumber evidence="3">2.7.1.-</ecNumber>
    </submittedName>
</protein>
<proteinExistence type="predicted"/>
<feature type="domain" description="Aminoglycoside phosphotransferase" evidence="2">
    <location>
        <begin position="50"/>
        <end position="298"/>
    </location>
</feature>
<dbReference type="GO" id="GO:0016740">
    <property type="term" value="F:transferase activity"/>
    <property type="evidence" value="ECO:0007669"/>
    <property type="project" value="UniProtKB-KW"/>
</dbReference>
<dbReference type="Pfam" id="PF01636">
    <property type="entry name" value="APH"/>
    <property type="match status" value="1"/>
</dbReference>
<dbReference type="PANTHER" id="PTHR40086:SF1">
    <property type="entry name" value="CELL CYCLE REGULATOR CCRZ"/>
    <property type="match status" value="1"/>
</dbReference>
<dbReference type="PANTHER" id="PTHR40086">
    <property type="entry name" value="PHOSPHOTRANSFERASE YTMP-RELATED"/>
    <property type="match status" value="1"/>
</dbReference>
<dbReference type="SUPFAM" id="SSF56112">
    <property type="entry name" value="Protein kinase-like (PK-like)"/>
    <property type="match status" value="1"/>
</dbReference>
<dbReference type="RefSeq" id="WP_380530336.1">
    <property type="nucleotide sequence ID" value="NZ_JBHFAB010000001.1"/>
</dbReference>
<evidence type="ECO:0000256" key="1">
    <source>
        <dbReference type="SAM" id="MobiDB-lite"/>
    </source>
</evidence>
<dbReference type="Gene3D" id="3.90.1200.10">
    <property type="match status" value="1"/>
</dbReference>